<evidence type="ECO:0000313" key="2">
    <source>
        <dbReference type="EMBL" id="KAK8787960.1"/>
    </source>
</evidence>
<name>A0AAQ4FLB8_AMBAM</name>
<reference evidence="2 3" key="1">
    <citation type="journal article" date="2023" name="Arcadia Sci">
        <title>De novo assembly of a long-read Amblyomma americanum tick genome.</title>
        <authorList>
            <person name="Chou S."/>
            <person name="Poskanzer K.E."/>
            <person name="Rollins M."/>
            <person name="Thuy-Boun P.S."/>
        </authorList>
    </citation>
    <scope>NUCLEOTIDE SEQUENCE [LARGE SCALE GENOMIC DNA]</scope>
    <source>
        <strain evidence="2">F_SG_1</strain>
        <tissue evidence="2">Salivary glands</tissue>
    </source>
</reference>
<proteinExistence type="predicted"/>
<sequence>MPLVQLAAFSSLLLLLLLMAPPCRAASGNAAVVGGSAAAAPLITVLKRAASVTPKNVSVDEREEVLTLTCTVGYNNFGAVFWTLYDRDLRDIGHVEETSTLMEDGRTTAKVSVLRIGGWQVLPTESGLYPFKCNTFADFKARLN</sequence>
<dbReference type="AlphaFoldDB" id="A0AAQ4FLB8"/>
<feature type="signal peptide" evidence="1">
    <location>
        <begin position="1"/>
        <end position="25"/>
    </location>
</feature>
<evidence type="ECO:0008006" key="4">
    <source>
        <dbReference type="Google" id="ProtNLM"/>
    </source>
</evidence>
<organism evidence="2 3">
    <name type="scientific">Amblyomma americanum</name>
    <name type="common">Lone star tick</name>
    <dbReference type="NCBI Taxonomy" id="6943"/>
    <lineage>
        <taxon>Eukaryota</taxon>
        <taxon>Metazoa</taxon>
        <taxon>Ecdysozoa</taxon>
        <taxon>Arthropoda</taxon>
        <taxon>Chelicerata</taxon>
        <taxon>Arachnida</taxon>
        <taxon>Acari</taxon>
        <taxon>Parasitiformes</taxon>
        <taxon>Ixodida</taxon>
        <taxon>Ixodoidea</taxon>
        <taxon>Ixodidae</taxon>
        <taxon>Amblyomminae</taxon>
        <taxon>Amblyomma</taxon>
    </lineage>
</organism>
<evidence type="ECO:0000256" key="1">
    <source>
        <dbReference type="SAM" id="SignalP"/>
    </source>
</evidence>
<protein>
    <recommendedName>
        <fullName evidence="4">Secreted protein</fullName>
    </recommendedName>
</protein>
<feature type="chain" id="PRO_5043047327" description="Secreted protein" evidence="1">
    <location>
        <begin position="26"/>
        <end position="144"/>
    </location>
</feature>
<accession>A0AAQ4FLB8</accession>
<gene>
    <name evidence="2" type="ORF">V5799_022263</name>
</gene>
<dbReference type="Proteomes" id="UP001321473">
    <property type="component" value="Unassembled WGS sequence"/>
</dbReference>
<dbReference type="EMBL" id="JARKHS020001252">
    <property type="protein sequence ID" value="KAK8787960.1"/>
    <property type="molecule type" value="Genomic_DNA"/>
</dbReference>
<keyword evidence="3" id="KW-1185">Reference proteome</keyword>
<comment type="caution">
    <text evidence="2">The sequence shown here is derived from an EMBL/GenBank/DDBJ whole genome shotgun (WGS) entry which is preliminary data.</text>
</comment>
<evidence type="ECO:0000313" key="3">
    <source>
        <dbReference type="Proteomes" id="UP001321473"/>
    </source>
</evidence>
<keyword evidence="1" id="KW-0732">Signal</keyword>